<protein>
    <submittedName>
        <fullName evidence="1">Uncharacterized protein</fullName>
    </submittedName>
</protein>
<dbReference type="Proteomes" id="UP001152622">
    <property type="component" value="Chromosome 7"/>
</dbReference>
<accession>A0A9Q1FAE3</accession>
<proteinExistence type="predicted"/>
<dbReference type="AlphaFoldDB" id="A0A9Q1FAE3"/>
<organism evidence="1 2">
    <name type="scientific">Synaphobranchus kaupii</name>
    <name type="common">Kaup's arrowtooth eel</name>
    <dbReference type="NCBI Taxonomy" id="118154"/>
    <lineage>
        <taxon>Eukaryota</taxon>
        <taxon>Metazoa</taxon>
        <taxon>Chordata</taxon>
        <taxon>Craniata</taxon>
        <taxon>Vertebrata</taxon>
        <taxon>Euteleostomi</taxon>
        <taxon>Actinopterygii</taxon>
        <taxon>Neopterygii</taxon>
        <taxon>Teleostei</taxon>
        <taxon>Anguilliformes</taxon>
        <taxon>Synaphobranchidae</taxon>
        <taxon>Synaphobranchus</taxon>
    </lineage>
</organism>
<comment type="caution">
    <text evidence="1">The sequence shown here is derived from an EMBL/GenBank/DDBJ whole genome shotgun (WGS) entry which is preliminary data.</text>
</comment>
<reference evidence="1" key="1">
    <citation type="journal article" date="2023" name="Science">
        <title>Genome structures resolve the early diversification of teleost fishes.</title>
        <authorList>
            <person name="Parey E."/>
            <person name="Louis A."/>
            <person name="Montfort J."/>
            <person name="Bouchez O."/>
            <person name="Roques C."/>
            <person name="Iampietro C."/>
            <person name="Lluch J."/>
            <person name="Castinel A."/>
            <person name="Donnadieu C."/>
            <person name="Desvignes T."/>
            <person name="Floi Bucao C."/>
            <person name="Jouanno E."/>
            <person name="Wen M."/>
            <person name="Mejri S."/>
            <person name="Dirks R."/>
            <person name="Jansen H."/>
            <person name="Henkel C."/>
            <person name="Chen W.J."/>
            <person name="Zahm M."/>
            <person name="Cabau C."/>
            <person name="Klopp C."/>
            <person name="Thompson A.W."/>
            <person name="Robinson-Rechavi M."/>
            <person name="Braasch I."/>
            <person name="Lecointre G."/>
            <person name="Bobe J."/>
            <person name="Postlethwait J.H."/>
            <person name="Berthelot C."/>
            <person name="Roest Crollius H."/>
            <person name="Guiguen Y."/>
        </authorList>
    </citation>
    <scope>NUCLEOTIDE SEQUENCE</scope>
    <source>
        <strain evidence="1">WJC10195</strain>
    </source>
</reference>
<sequence>MILPKGYSAVASSITDTLGPLKEKITQGAVIVTPRHPEGRDCRFFHVWIRQGLRCIGCQIISTNKADK</sequence>
<keyword evidence="2" id="KW-1185">Reference proteome</keyword>
<gene>
    <name evidence="1" type="ORF">SKAU_G00218470</name>
</gene>
<evidence type="ECO:0000313" key="2">
    <source>
        <dbReference type="Proteomes" id="UP001152622"/>
    </source>
</evidence>
<dbReference type="EMBL" id="JAINUF010000007">
    <property type="protein sequence ID" value="KAJ8354280.1"/>
    <property type="molecule type" value="Genomic_DNA"/>
</dbReference>
<evidence type="ECO:0000313" key="1">
    <source>
        <dbReference type="EMBL" id="KAJ8354280.1"/>
    </source>
</evidence>
<name>A0A9Q1FAE3_SYNKA</name>